<dbReference type="AlphaFoldDB" id="A0A2A2JK55"/>
<keyword evidence="7" id="KW-0862">Zinc</keyword>
<dbReference type="Pfam" id="PF06602">
    <property type="entry name" value="Myotub-related"/>
    <property type="match status" value="1"/>
</dbReference>
<dbReference type="GO" id="GO:0046856">
    <property type="term" value="P:phosphatidylinositol dephosphorylation"/>
    <property type="evidence" value="ECO:0007669"/>
    <property type="project" value="TreeGrafter"/>
</dbReference>
<feature type="region of interest" description="Disordered" evidence="14">
    <location>
        <begin position="853"/>
        <end position="932"/>
    </location>
</feature>
<reference evidence="18 19" key="1">
    <citation type="journal article" date="2017" name="Curr. Biol.">
        <title>Genome architecture and evolution of a unichromosomal asexual nematode.</title>
        <authorList>
            <person name="Fradin H."/>
            <person name="Zegar C."/>
            <person name="Gutwein M."/>
            <person name="Lucas J."/>
            <person name="Kovtun M."/>
            <person name="Corcoran D."/>
            <person name="Baugh L.R."/>
            <person name="Kiontke K."/>
            <person name="Gunsalus K."/>
            <person name="Fitch D.H."/>
            <person name="Piano F."/>
        </authorList>
    </citation>
    <scope>NUCLEOTIDE SEQUENCE [LARGE SCALE GENOMIC DNA]</scope>
    <source>
        <strain evidence="18">PF1309</strain>
    </source>
</reference>
<dbReference type="InterPro" id="IPR013083">
    <property type="entry name" value="Znf_RING/FYVE/PHD"/>
</dbReference>
<evidence type="ECO:0000259" key="15">
    <source>
        <dbReference type="PROSITE" id="PS50056"/>
    </source>
</evidence>
<evidence type="ECO:0000256" key="13">
    <source>
        <dbReference type="PROSITE-ProRule" id="PRU00091"/>
    </source>
</evidence>
<evidence type="ECO:0000256" key="2">
    <source>
        <dbReference type="ARBA" id="ARBA00007471"/>
    </source>
</evidence>
<dbReference type="InterPro" id="IPR003595">
    <property type="entry name" value="Tyr_Pase_cat"/>
</dbReference>
<keyword evidence="8" id="KW-0443">Lipid metabolism</keyword>
<gene>
    <name evidence="18" type="ORF">WR25_07516</name>
</gene>
<feature type="compositionally biased region" description="Basic and acidic residues" evidence="14">
    <location>
        <begin position="857"/>
        <end position="867"/>
    </location>
</feature>
<dbReference type="PANTHER" id="PTHR10807:SF129">
    <property type="entry name" value="MYOTUBULARIN-RELATED PROTEIN 3"/>
    <property type="match status" value="1"/>
</dbReference>
<evidence type="ECO:0000256" key="6">
    <source>
        <dbReference type="ARBA" id="ARBA00022801"/>
    </source>
</evidence>
<dbReference type="Gene3D" id="3.30.40.10">
    <property type="entry name" value="Zinc/RING finger domain, C3HC4 (zinc finger)"/>
    <property type="match status" value="1"/>
</dbReference>
<feature type="binding site" evidence="12">
    <location>
        <begin position="394"/>
        <end position="400"/>
    </location>
    <ligand>
        <name>substrate</name>
    </ligand>
</feature>
<dbReference type="SMART" id="SM00404">
    <property type="entry name" value="PTPc_motif"/>
    <property type="match status" value="1"/>
</dbReference>
<dbReference type="GO" id="GO:0004438">
    <property type="term" value="F:phosphatidylinositol-3-phosphate phosphatase activity"/>
    <property type="evidence" value="ECO:0007669"/>
    <property type="project" value="TreeGrafter"/>
</dbReference>
<evidence type="ECO:0000313" key="19">
    <source>
        <dbReference type="Proteomes" id="UP000218231"/>
    </source>
</evidence>
<accession>A0A2A2JK55</accession>
<feature type="compositionally biased region" description="Polar residues" evidence="14">
    <location>
        <begin position="905"/>
        <end position="932"/>
    </location>
</feature>
<feature type="domain" description="Tyrosine specific protein phosphatases" evidence="15">
    <location>
        <begin position="371"/>
        <end position="429"/>
    </location>
</feature>
<keyword evidence="4" id="KW-0479">Metal-binding</keyword>
<dbReference type="PANTHER" id="PTHR10807">
    <property type="entry name" value="MYOTUBULARIN-RELATED"/>
    <property type="match status" value="1"/>
</dbReference>
<dbReference type="OrthoDB" id="271628at2759"/>
<evidence type="ECO:0000259" key="16">
    <source>
        <dbReference type="PROSITE" id="PS50178"/>
    </source>
</evidence>
<sequence>MPRESSHAVDIPSNRRSESSYDELNSPQNSFVTYGSMVTKIELDVVPKPDENEDDLNNKINLICGEELETDCDFGNLRLILTNYRLCTVNPEDQSIIVVPLLSMESVDFRDLNQIFISCKDGRVVRLSMPNQEEAIRWHKKLLVKTASPQKFSDTFSVIFSQAISSSRPSWIGHQPENEIVKIDFNRLEMKDGFKIVEINKDYEICETYPERIIVPANITEQQLKVACKFRSMNRLPAVVWKNKQSGAVLLRSSQPLTTLFSWRNPEDERIIEEVIKYTKERNRGLDGAEDSRHMVILDARSYAAAWANRAKGGGFESYEYYQQTEIMFLGLPNIHNVRYSFTQLRNLLTTIDQVNYHQNLQASNWLIYLSNLLIAANKCADFLQQGTSVLVHCSDGWDRTTQIVSLAKLILDEHYRTIKGFEELIRREWLAFGHKFADRSGIGCLDANERSPVFLQWLDAVRQLQSHNSTLFQFNHQYLIKLARHTYSGLFETFLFNSLKQKNDVIKETMPDGSEPISIWQYLGDHNEEFVNPNYDEDSAGRLKNLNFGIQHLKVWLEVYTCMNTQPQPELATLSSGVNGSISVPIANSTIPPSVSPNATPNASIAPNKEGGQAMTKSKSSESLNSLTKETDGTGMAMGNGLNGQHSGSNGTVNSTNDCHVSEITMHDSIICRGNKERQSRTLIKRKLQDSIAQDGLEIFHDDDQEIARKKQGKYQKIIEKKDKAIEDLKQMNHGDKTPIHHREIYPASSVAESDLDESGSLNRSFSEMSVIDSNEAPQKSKGWSIEQNSCQLCSKPWNPMSIYPESREHHCRQCERAVCLECSPHTFQTFKDGRSVHERACKECYVSMGGVSEMSDDKTPEREFNDVPGSSTERHENNDATNNAPQNALTTPSVHSNNSSSSTPQKIATASPKPSMSQNQSYSPSQAVKG</sequence>
<feature type="binding site" evidence="12">
    <location>
        <begin position="309"/>
        <end position="312"/>
    </location>
    <ligand>
        <name>substrate</name>
    </ligand>
</feature>
<comment type="subcellular location">
    <subcellularLocation>
        <location evidence="1">Endomembrane system</location>
        <topology evidence="1">Peripheral membrane protein</topology>
    </subcellularLocation>
</comment>
<dbReference type="STRING" id="2018661.A0A2A2JK55"/>
<dbReference type="GO" id="GO:0005737">
    <property type="term" value="C:cytoplasm"/>
    <property type="evidence" value="ECO:0007669"/>
    <property type="project" value="TreeGrafter"/>
</dbReference>
<dbReference type="GO" id="GO:0052629">
    <property type="term" value="F:phosphatidylinositol-3,5-bisphosphate 3-phosphatase activity"/>
    <property type="evidence" value="ECO:0007669"/>
    <property type="project" value="UniProtKB-EC"/>
</dbReference>
<evidence type="ECO:0000256" key="5">
    <source>
        <dbReference type="ARBA" id="ARBA00022771"/>
    </source>
</evidence>
<feature type="compositionally biased region" description="Polar residues" evidence="14">
    <location>
        <begin position="616"/>
        <end position="629"/>
    </location>
</feature>
<dbReference type="Proteomes" id="UP000218231">
    <property type="component" value="Unassembled WGS sequence"/>
</dbReference>
<feature type="active site" description="Phosphocysteine intermediate" evidence="11">
    <location>
        <position position="394"/>
    </location>
</feature>
<evidence type="ECO:0000313" key="18">
    <source>
        <dbReference type="EMBL" id="PAV62120.1"/>
    </source>
</evidence>
<dbReference type="InterPro" id="IPR000387">
    <property type="entry name" value="Tyr_Pase_dom"/>
</dbReference>
<evidence type="ECO:0000259" key="17">
    <source>
        <dbReference type="PROSITE" id="PS51339"/>
    </source>
</evidence>
<comment type="caution">
    <text evidence="18">The sequence shown here is derived from an EMBL/GenBank/DDBJ whole genome shotgun (WGS) entry which is preliminary data.</text>
</comment>
<dbReference type="InterPro" id="IPR010569">
    <property type="entry name" value="Myotubularin-like_Pase_dom"/>
</dbReference>
<keyword evidence="5 13" id="KW-0863">Zinc-finger</keyword>
<feature type="domain" description="FYVE-type" evidence="16">
    <location>
        <begin position="786"/>
        <end position="851"/>
    </location>
</feature>
<feature type="binding site" evidence="12">
    <location>
        <begin position="334"/>
        <end position="335"/>
    </location>
    <ligand>
        <name>substrate</name>
    </ligand>
</feature>
<evidence type="ECO:0000256" key="11">
    <source>
        <dbReference type="PIRSR" id="PIRSR630564-1"/>
    </source>
</evidence>
<dbReference type="InterPro" id="IPR011011">
    <property type="entry name" value="Znf_FYVE_PHD"/>
</dbReference>
<dbReference type="EC" id="3.1.3.95" evidence="3"/>
<feature type="domain" description="Myotubularin phosphatase" evidence="17">
    <location>
        <begin position="170"/>
        <end position="561"/>
    </location>
</feature>
<dbReference type="InterPro" id="IPR000306">
    <property type="entry name" value="Znf_FYVE"/>
</dbReference>
<evidence type="ECO:0000256" key="7">
    <source>
        <dbReference type="ARBA" id="ARBA00022833"/>
    </source>
</evidence>
<dbReference type="GO" id="GO:0008270">
    <property type="term" value="F:zinc ion binding"/>
    <property type="evidence" value="ECO:0007669"/>
    <property type="project" value="UniProtKB-KW"/>
</dbReference>
<feature type="compositionally biased region" description="Polar residues" evidence="14">
    <location>
        <begin position="881"/>
        <end position="897"/>
    </location>
</feature>
<dbReference type="CDD" id="cd14507">
    <property type="entry name" value="PTP-MTM-like"/>
    <property type="match status" value="1"/>
</dbReference>
<name>A0A2A2JK55_9BILA</name>
<dbReference type="SUPFAM" id="SSF52799">
    <property type="entry name" value="(Phosphotyrosine protein) phosphatases II"/>
    <property type="match status" value="1"/>
</dbReference>
<organism evidence="18 19">
    <name type="scientific">Diploscapter pachys</name>
    <dbReference type="NCBI Taxonomy" id="2018661"/>
    <lineage>
        <taxon>Eukaryota</taxon>
        <taxon>Metazoa</taxon>
        <taxon>Ecdysozoa</taxon>
        <taxon>Nematoda</taxon>
        <taxon>Chromadorea</taxon>
        <taxon>Rhabditida</taxon>
        <taxon>Rhabditina</taxon>
        <taxon>Rhabditomorpha</taxon>
        <taxon>Rhabditoidea</taxon>
        <taxon>Rhabditidae</taxon>
        <taxon>Diploscapter</taxon>
    </lineage>
</organism>
<feature type="compositionally biased region" description="Basic and acidic residues" evidence="14">
    <location>
        <begin position="1"/>
        <end position="19"/>
    </location>
</feature>
<feature type="compositionally biased region" description="Polar residues" evidence="14">
    <location>
        <begin position="644"/>
        <end position="655"/>
    </location>
</feature>
<evidence type="ECO:0000256" key="4">
    <source>
        <dbReference type="ARBA" id="ARBA00022723"/>
    </source>
</evidence>
<feature type="region of interest" description="Disordered" evidence="14">
    <location>
        <begin position="1"/>
        <end position="28"/>
    </location>
</feature>
<evidence type="ECO:0000256" key="10">
    <source>
        <dbReference type="ARBA" id="ARBA00032571"/>
    </source>
</evidence>
<dbReference type="Pfam" id="PF01363">
    <property type="entry name" value="FYVE"/>
    <property type="match status" value="1"/>
</dbReference>
<dbReference type="SUPFAM" id="SSF57903">
    <property type="entry name" value="FYVE/PHD zinc finger"/>
    <property type="match status" value="1"/>
</dbReference>
<comment type="similarity">
    <text evidence="2">Belongs to the protein-tyrosine phosphatase family. Non-receptor class myotubularin subfamily.</text>
</comment>
<proteinExistence type="inferred from homology"/>
<dbReference type="EMBL" id="LIAE01010386">
    <property type="protein sequence ID" value="PAV62120.1"/>
    <property type="molecule type" value="Genomic_DNA"/>
</dbReference>
<dbReference type="InterPro" id="IPR016130">
    <property type="entry name" value="Tyr_Pase_AS"/>
</dbReference>
<evidence type="ECO:0000256" key="8">
    <source>
        <dbReference type="ARBA" id="ARBA00023098"/>
    </source>
</evidence>
<evidence type="ECO:0000256" key="14">
    <source>
        <dbReference type="SAM" id="MobiDB-lite"/>
    </source>
</evidence>
<evidence type="ECO:0000256" key="12">
    <source>
        <dbReference type="PIRSR" id="PIRSR630564-2"/>
    </source>
</evidence>
<keyword evidence="19" id="KW-1185">Reference proteome</keyword>
<keyword evidence="6" id="KW-0378">Hydrolase</keyword>
<protein>
    <recommendedName>
        <fullName evidence="3">phosphatidylinositol-3,5-bisphosphate 3-phosphatase</fullName>
        <ecNumber evidence="3">3.1.3.95</ecNumber>
    </recommendedName>
    <alternativeName>
        <fullName evidence="10">Phosphatidylinositol-3,5-bisphosphate 3-phosphatase</fullName>
    </alternativeName>
</protein>
<feature type="region of interest" description="Disordered" evidence="14">
    <location>
        <begin position="591"/>
        <end position="655"/>
    </location>
</feature>
<dbReference type="SMART" id="SM00064">
    <property type="entry name" value="FYVE"/>
    <property type="match status" value="1"/>
</dbReference>
<dbReference type="GO" id="GO:0012505">
    <property type="term" value="C:endomembrane system"/>
    <property type="evidence" value="ECO:0007669"/>
    <property type="project" value="UniProtKB-SubCell"/>
</dbReference>
<dbReference type="InterPro" id="IPR030564">
    <property type="entry name" value="Myotubularin"/>
</dbReference>
<keyword evidence="9" id="KW-0472">Membrane</keyword>
<evidence type="ECO:0000256" key="1">
    <source>
        <dbReference type="ARBA" id="ARBA00004184"/>
    </source>
</evidence>
<dbReference type="InterPro" id="IPR017455">
    <property type="entry name" value="Znf_FYVE-rel"/>
</dbReference>
<dbReference type="InterPro" id="IPR029021">
    <property type="entry name" value="Prot-tyrosine_phosphatase-like"/>
</dbReference>
<dbReference type="PROSITE" id="PS50056">
    <property type="entry name" value="TYR_PHOSPHATASE_2"/>
    <property type="match status" value="1"/>
</dbReference>
<dbReference type="PROSITE" id="PS50178">
    <property type="entry name" value="ZF_FYVE"/>
    <property type="match status" value="1"/>
</dbReference>
<evidence type="ECO:0000256" key="3">
    <source>
        <dbReference type="ARBA" id="ARBA00012903"/>
    </source>
</evidence>
<feature type="compositionally biased region" description="Polar residues" evidence="14">
    <location>
        <begin position="591"/>
        <end position="606"/>
    </location>
</feature>
<dbReference type="PROSITE" id="PS51339">
    <property type="entry name" value="PPASE_MYOTUBULARIN"/>
    <property type="match status" value="1"/>
</dbReference>
<evidence type="ECO:0000256" key="9">
    <source>
        <dbReference type="ARBA" id="ARBA00023136"/>
    </source>
</evidence>
<dbReference type="PROSITE" id="PS00383">
    <property type="entry name" value="TYR_PHOSPHATASE_1"/>
    <property type="match status" value="1"/>
</dbReference>